<organism evidence="3 4">
    <name type="scientific">Actinomycetospora termitidis</name>
    <dbReference type="NCBI Taxonomy" id="3053470"/>
    <lineage>
        <taxon>Bacteria</taxon>
        <taxon>Bacillati</taxon>
        <taxon>Actinomycetota</taxon>
        <taxon>Actinomycetes</taxon>
        <taxon>Pseudonocardiales</taxon>
        <taxon>Pseudonocardiaceae</taxon>
        <taxon>Actinomycetospora</taxon>
    </lineage>
</organism>
<evidence type="ECO:0000256" key="2">
    <source>
        <dbReference type="SAM" id="Phobius"/>
    </source>
</evidence>
<sequence>MPSSLVFAALVVAWLAVLVPVVARRRQMVPRPADADLSARVLTRPERSSGGAVTGDEEVTMTSTDEAVHEVERDEVEPAPEGRVLDRARRAPEVDDDLEPEAYDDAYEDDLADEETEYRPRAYRPGRGGFDAEAAEAAAHARYAFRQRVALGLIAVAVLAALAALVVSTTLWWLVAATVVGLAGYLVFLRRQTRIEDELRRRRSARLSGERRAIEARRERQVEHEERLASVEHWGRYESGEYEVPDLPEARHGDDDRDLDELDVPEPRWIAPRTPAPDVPEGTELVGDTEDDPAFCDLADLEDARRVHAYRRGA</sequence>
<evidence type="ECO:0000256" key="1">
    <source>
        <dbReference type="SAM" id="MobiDB-lite"/>
    </source>
</evidence>
<evidence type="ECO:0008006" key="5">
    <source>
        <dbReference type="Google" id="ProtNLM"/>
    </source>
</evidence>
<reference evidence="3 4" key="1">
    <citation type="submission" date="2023-06" db="EMBL/GenBank/DDBJ databases">
        <title>Actinomycetospora Odt1-22.</title>
        <authorList>
            <person name="Supong K."/>
        </authorList>
    </citation>
    <scope>NUCLEOTIDE SEQUENCE [LARGE SCALE GENOMIC DNA]</scope>
    <source>
        <strain evidence="3 4">Odt1-22</strain>
    </source>
</reference>
<comment type="caution">
    <text evidence="3">The sequence shown here is derived from an EMBL/GenBank/DDBJ whole genome shotgun (WGS) entry which is preliminary data.</text>
</comment>
<accession>A0ABT7MHZ6</accession>
<feature type="transmembrane region" description="Helical" evidence="2">
    <location>
        <begin position="149"/>
        <end position="166"/>
    </location>
</feature>
<keyword evidence="4" id="KW-1185">Reference proteome</keyword>
<dbReference type="RefSeq" id="WP_286056916.1">
    <property type="nucleotide sequence ID" value="NZ_JASVWF010000010.1"/>
</dbReference>
<feature type="region of interest" description="Disordered" evidence="1">
    <location>
        <begin position="245"/>
        <end position="294"/>
    </location>
</feature>
<proteinExistence type="predicted"/>
<evidence type="ECO:0000313" key="4">
    <source>
        <dbReference type="Proteomes" id="UP001231924"/>
    </source>
</evidence>
<feature type="region of interest" description="Disordered" evidence="1">
    <location>
        <begin position="41"/>
        <end position="96"/>
    </location>
</feature>
<keyword evidence="2" id="KW-1133">Transmembrane helix</keyword>
<protein>
    <recommendedName>
        <fullName evidence="5">Transmembrane protein</fullName>
    </recommendedName>
</protein>
<name>A0ABT7MHZ6_9PSEU</name>
<feature type="compositionally biased region" description="Basic and acidic residues" evidence="1">
    <location>
        <begin position="83"/>
        <end position="93"/>
    </location>
</feature>
<dbReference type="NCBIfam" id="NF045516">
    <property type="entry name" value="GlpR"/>
    <property type="match status" value="1"/>
</dbReference>
<keyword evidence="2" id="KW-0472">Membrane</keyword>
<dbReference type="InterPro" id="IPR053779">
    <property type="entry name" value="GlpR"/>
</dbReference>
<evidence type="ECO:0000313" key="3">
    <source>
        <dbReference type="EMBL" id="MDL5160311.1"/>
    </source>
</evidence>
<keyword evidence="2" id="KW-0812">Transmembrane</keyword>
<dbReference type="Proteomes" id="UP001231924">
    <property type="component" value="Unassembled WGS sequence"/>
</dbReference>
<feature type="transmembrane region" description="Helical" evidence="2">
    <location>
        <begin position="6"/>
        <end position="23"/>
    </location>
</feature>
<dbReference type="EMBL" id="JASVWF010000010">
    <property type="protein sequence ID" value="MDL5160311.1"/>
    <property type="molecule type" value="Genomic_DNA"/>
</dbReference>
<feature type="transmembrane region" description="Helical" evidence="2">
    <location>
        <begin position="172"/>
        <end position="189"/>
    </location>
</feature>
<gene>
    <name evidence="3" type="ORF">QRT03_30390</name>
</gene>